<organism evidence="2 3">
    <name type="scientific">Thalassobacterium maritimum</name>
    <dbReference type="NCBI Taxonomy" id="3041265"/>
    <lineage>
        <taxon>Bacteria</taxon>
        <taxon>Pseudomonadati</taxon>
        <taxon>Verrucomicrobiota</taxon>
        <taxon>Opitutia</taxon>
        <taxon>Puniceicoccales</taxon>
        <taxon>Coraliomargaritaceae</taxon>
        <taxon>Thalassobacterium</taxon>
    </lineage>
</organism>
<evidence type="ECO:0000256" key="1">
    <source>
        <dbReference type="SAM" id="MobiDB-lite"/>
    </source>
</evidence>
<keyword evidence="2" id="KW-0808">Transferase</keyword>
<dbReference type="EC" id="2.4.-.-" evidence="2"/>
<comment type="caution">
    <text evidence="2">The sequence shown here is derived from an EMBL/GenBank/DDBJ whole genome shotgun (WGS) entry which is preliminary data.</text>
</comment>
<dbReference type="PANTHER" id="PTHR12526:SF630">
    <property type="entry name" value="GLYCOSYLTRANSFERASE"/>
    <property type="match status" value="1"/>
</dbReference>
<dbReference type="PANTHER" id="PTHR12526">
    <property type="entry name" value="GLYCOSYLTRANSFERASE"/>
    <property type="match status" value="1"/>
</dbReference>
<feature type="compositionally biased region" description="Basic and acidic residues" evidence="1">
    <location>
        <begin position="101"/>
        <end position="111"/>
    </location>
</feature>
<name>A0ABU1B0X6_9BACT</name>
<accession>A0ABU1B0X6</accession>
<evidence type="ECO:0000313" key="2">
    <source>
        <dbReference type="EMBL" id="MDQ8209150.1"/>
    </source>
</evidence>
<proteinExistence type="predicted"/>
<protein>
    <submittedName>
        <fullName evidence="2">Glycosyltransferase</fullName>
        <ecNumber evidence="2">2.4.-.-</ecNumber>
    </submittedName>
</protein>
<reference evidence="2 3" key="1">
    <citation type="submission" date="2023-04" db="EMBL/GenBank/DDBJ databases">
        <title>A novel bacteria isolated from coastal sediment.</title>
        <authorList>
            <person name="Liu X.-J."/>
            <person name="Du Z.-J."/>
        </authorList>
    </citation>
    <scope>NUCLEOTIDE SEQUENCE [LARGE SCALE GENOMIC DNA]</scope>
    <source>
        <strain evidence="2 3">SDUM461003</strain>
    </source>
</reference>
<dbReference type="RefSeq" id="WP_308951976.1">
    <property type="nucleotide sequence ID" value="NZ_JARXHW010000054.1"/>
</dbReference>
<sequence>MLVQQGHKVIWWSSDFSHLTKSKRKPCPDTDGFSVRLIETPPYAKNISFARLKNHRQFAQGFYQEAMSGLENGELKAPNRIVVSLPPLGVAEQAFRIRDAVNRKAKDRGQRSELNQRAPITHQSSSIRHQASQAQPACQVIVDIKDAWPETFYRAIPKPLRQALGPILLKPMHRSARRAYQGADKISAVGQSYLDLAKQYLKRSRVPLAPDATSITAKPLHLCYHGTDLERFSAGRAIESGKWKVESKVTPNSKLSTLHCVENGPESATKPQPPLQAVYLGSMSSGYDLETIIEVAERWKKEGLFPFQIHFAGDGPKRSTLEARCKETDSQILNQNSLYHKTSERVIFHGYIGKDAVTKLLLQSDLALVPNRPASWVACPAKICELTAAGLPILSCLGGELKQLLDTWNAGSNYNEGNAESLDIALKEYADNRRLLKGQGDNAKKMARALFDRNQTYYKLTQFILKEELTLT</sequence>
<dbReference type="EMBL" id="JARXHW010000054">
    <property type="protein sequence ID" value="MDQ8209150.1"/>
    <property type="molecule type" value="Genomic_DNA"/>
</dbReference>
<keyword evidence="2" id="KW-0328">Glycosyltransferase</keyword>
<feature type="compositionally biased region" description="Polar residues" evidence="1">
    <location>
        <begin position="121"/>
        <end position="132"/>
    </location>
</feature>
<keyword evidence="3" id="KW-1185">Reference proteome</keyword>
<dbReference type="SUPFAM" id="SSF53756">
    <property type="entry name" value="UDP-Glycosyltransferase/glycogen phosphorylase"/>
    <property type="match status" value="1"/>
</dbReference>
<feature type="region of interest" description="Disordered" evidence="1">
    <location>
        <begin position="101"/>
        <end position="132"/>
    </location>
</feature>
<gene>
    <name evidence="2" type="ORF">QEH52_16610</name>
</gene>
<dbReference type="Proteomes" id="UP001225316">
    <property type="component" value="Unassembled WGS sequence"/>
</dbReference>
<dbReference type="GO" id="GO:0016757">
    <property type="term" value="F:glycosyltransferase activity"/>
    <property type="evidence" value="ECO:0007669"/>
    <property type="project" value="UniProtKB-KW"/>
</dbReference>
<dbReference type="Gene3D" id="3.40.50.2000">
    <property type="entry name" value="Glycogen Phosphorylase B"/>
    <property type="match status" value="1"/>
</dbReference>
<dbReference type="Pfam" id="PF13692">
    <property type="entry name" value="Glyco_trans_1_4"/>
    <property type="match status" value="1"/>
</dbReference>
<evidence type="ECO:0000313" key="3">
    <source>
        <dbReference type="Proteomes" id="UP001225316"/>
    </source>
</evidence>